<keyword evidence="4" id="KW-1185">Reference proteome</keyword>
<dbReference type="Proteomes" id="UP000622707">
    <property type="component" value="Unassembled WGS sequence"/>
</dbReference>
<sequence length="351" mass="37757">MQAAAPGPASERQPSRPAGSALLVSMDDLCEPNPAPQGRPQEAPQQEIRMLAGAPERSPNIVLRLDPCGSVLYANPAAAAFLAACGADEGRRVPAPWAEMAREACESGMVRSEEMAVGSGCYDVTLAPVPGDGYVHVYAVDITRRRRAEAAAREAGQKLLRSLEQTVAALARAVEKRDPYTSGHQQRVAAIAVAIAGEMGLAPHRIEGLRLGATIHDIGKLHTPAELLTKPGKLMALELAWIRQHPLTGHEIVKDIDFPWPVAQMVLQHHERMDGSGYPHGLQGEEILLEARILAVADVVDGLSTHRAHRPALGVAAALQEIERMRGRWLDAQAVDACLRLLREQGFVLPA</sequence>
<dbReference type="PANTHER" id="PTHR43155:SF2">
    <property type="entry name" value="CYCLIC DI-GMP PHOSPHODIESTERASE PA4108"/>
    <property type="match status" value="1"/>
</dbReference>
<dbReference type="InterPro" id="IPR006675">
    <property type="entry name" value="HDIG_dom"/>
</dbReference>
<dbReference type="Pfam" id="PF13487">
    <property type="entry name" value="HD_5"/>
    <property type="match status" value="1"/>
</dbReference>
<dbReference type="Gene3D" id="1.10.3210.10">
    <property type="entry name" value="Hypothetical protein af1432"/>
    <property type="match status" value="1"/>
</dbReference>
<dbReference type="PROSITE" id="PS51832">
    <property type="entry name" value="HD_GYP"/>
    <property type="match status" value="1"/>
</dbReference>
<dbReference type="PANTHER" id="PTHR43155">
    <property type="entry name" value="CYCLIC DI-GMP PHOSPHODIESTERASE PA4108-RELATED"/>
    <property type="match status" value="1"/>
</dbReference>
<dbReference type="Gene3D" id="3.30.450.20">
    <property type="entry name" value="PAS domain"/>
    <property type="match status" value="1"/>
</dbReference>
<dbReference type="InterPro" id="IPR037522">
    <property type="entry name" value="HD_GYP_dom"/>
</dbReference>
<evidence type="ECO:0000313" key="3">
    <source>
        <dbReference type="EMBL" id="MBL0425347.1"/>
    </source>
</evidence>
<dbReference type="RefSeq" id="WP_201688890.1">
    <property type="nucleotide sequence ID" value="NZ_JAEQND010000005.1"/>
</dbReference>
<proteinExistence type="predicted"/>
<evidence type="ECO:0000256" key="1">
    <source>
        <dbReference type="SAM" id="MobiDB-lite"/>
    </source>
</evidence>
<name>A0ABS1JMA4_9BURK</name>
<dbReference type="EMBL" id="JAEQND010000005">
    <property type="protein sequence ID" value="MBL0425347.1"/>
    <property type="molecule type" value="Genomic_DNA"/>
</dbReference>
<organism evidence="3 4">
    <name type="scientific">Ramlibacter alkalitolerans</name>
    <dbReference type="NCBI Taxonomy" id="2039631"/>
    <lineage>
        <taxon>Bacteria</taxon>
        <taxon>Pseudomonadati</taxon>
        <taxon>Pseudomonadota</taxon>
        <taxon>Betaproteobacteria</taxon>
        <taxon>Burkholderiales</taxon>
        <taxon>Comamonadaceae</taxon>
        <taxon>Ramlibacter</taxon>
    </lineage>
</organism>
<feature type="region of interest" description="Disordered" evidence="1">
    <location>
        <begin position="1"/>
        <end position="45"/>
    </location>
</feature>
<dbReference type="InterPro" id="IPR003607">
    <property type="entry name" value="HD/PDEase_dom"/>
</dbReference>
<evidence type="ECO:0000313" key="4">
    <source>
        <dbReference type="Proteomes" id="UP000622707"/>
    </source>
</evidence>
<reference evidence="3 4" key="1">
    <citation type="journal article" date="2017" name="Int. J. Syst. Evol. Microbiol.">
        <title>Ramlibacter alkalitolerans sp. nov., alkali-tolerant bacterium isolated from soil of ginseng.</title>
        <authorList>
            <person name="Lee D.H."/>
            <person name="Cha C.J."/>
        </authorList>
    </citation>
    <scope>NUCLEOTIDE SEQUENCE [LARGE SCALE GENOMIC DNA]</scope>
    <source>
        <strain evidence="3 4">KACC 19305</strain>
    </source>
</reference>
<dbReference type="SUPFAM" id="SSF109604">
    <property type="entry name" value="HD-domain/PDEase-like"/>
    <property type="match status" value="1"/>
</dbReference>
<protein>
    <submittedName>
        <fullName evidence="3">HD domain-containing protein</fullName>
    </submittedName>
</protein>
<dbReference type="CDD" id="cd00077">
    <property type="entry name" value="HDc"/>
    <property type="match status" value="1"/>
</dbReference>
<evidence type="ECO:0000259" key="2">
    <source>
        <dbReference type="PROSITE" id="PS51832"/>
    </source>
</evidence>
<accession>A0ABS1JMA4</accession>
<feature type="domain" description="HD-GYP" evidence="2">
    <location>
        <begin position="159"/>
        <end position="351"/>
    </location>
</feature>
<gene>
    <name evidence="3" type="ORF">JI746_09510</name>
</gene>
<comment type="caution">
    <text evidence="3">The sequence shown here is derived from an EMBL/GenBank/DDBJ whole genome shotgun (WGS) entry which is preliminary data.</text>
</comment>
<dbReference type="NCBIfam" id="TIGR00277">
    <property type="entry name" value="HDIG"/>
    <property type="match status" value="1"/>
</dbReference>
<dbReference type="SMART" id="SM00471">
    <property type="entry name" value="HDc"/>
    <property type="match status" value="1"/>
</dbReference>